<evidence type="ECO:0000313" key="1">
    <source>
        <dbReference type="EMBL" id="KAK8964576.1"/>
    </source>
</evidence>
<sequence>MFAWSFKLCKGGRSSIVEGVTQIWRRHGNRRRQNTAREDCQLMELAEKWTLGPGRDSDSGGRVVDGIPCLIPKDGKILEGDEDMRSSVSPT</sequence>
<keyword evidence="2" id="KW-1185">Reference proteome</keyword>
<comment type="caution">
    <text evidence="1">The sequence shown here is derived from an EMBL/GenBank/DDBJ whole genome shotgun (WGS) entry which is preliminary data.</text>
</comment>
<gene>
    <name evidence="1" type="ORF">KSP40_PGU009927</name>
</gene>
<dbReference type="Proteomes" id="UP001412067">
    <property type="component" value="Unassembled WGS sequence"/>
</dbReference>
<protein>
    <submittedName>
        <fullName evidence="1">Uncharacterized protein</fullName>
    </submittedName>
</protein>
<dbReference type="EMBL" id="JBBWWR010000007">
    <property type="protein sequence ID" value="KAK8964576.1"/>
    <property type="molecule type" value="Genomic_DNA"/>
</dbReference>
<proteinExistence type="predicted"/>
<accession>A0ABR2MKI0</accession>
<evidence type="ECO:0000313" key="2">
    <source>
        <dbReference type="Proteomes" id="UP001412067"/>
    </source>
</evidence>
<name>A0ABR2MKI0_9ASPA</name>
<reference evidence="1 2" key="1">
    <citation type="journal article" date="2022" name="Nat. Plants">
        <title>Genomes of leafy and leafless Platanthera orchids illuminate the evolution of mycoheterotrophy.</title>
        <authorList>
            <person name="Li M.H."/>
            <person name="Liu K.W."/>
            <person name="Li Z."/>
            <person name="Lu H.C."/>
            <person name="Ye Q.L."/>
            <person name="Zhang D."/>
            <person name="Wang J.Y."/>
            <person name="Li Y.F."/>
            <person name="Zhong Z.M."/>
            <person name="Liu X."/>
            <person name="Yu X."/>
            <person name="Liu D.K."/>
            <person name="Tu X.D."/>
            <person name="Liu B."/>
            <person name="Hao Y."/>
            <person name="Liao X.Y."/>
            <person name="Jiang Y.T."/>
            <person name="Sun W.H."/>
            <person name="Chen J."/>
            <person name="Chen Y.Q."/>
            <person name="Ai Y."/>
            <person name="Zhai J.W."/>
            <person name="Wu S.S."/>
            <person name="Zhou Z."/>
            <person name="Hsiao Y.Y."/>
            <person name="Wu W.L."/>
            <person name="Chen Y.Y."/>
            <person name="Lin Y.F."/>
            <person name="Hsu J.L."/>
            <person name="Li C.Y."/>
            <person name="Wang Z.W."/>
            <person name="Zhao X."/>
            <person name="Zhong W.Y."/>
            <person name="Ma X.K."/>
            <person name="Ma L."/>
            <person name="Huang J."/>
            <person name="Chen G.Z."/>
            <person name="Huang M.Z."/>
            <person name="Huang L."/>
            <person name="Peng D.H."/>
            <person name="Luo Y.B."/>
            <person name="Zou S.Q."/>
            <person name="Chen S.P."/>
            <person name="Lan S."/>
            <person name="Tsai W.C."/>
            <person name="Van de Peer Y."/>
            <person name="Liu Z.J."/>
        </authorList>
    </citation>
    <scope>NUCLEOTIDE SEQUENCE [LARGE SCALE GENOMIC DNA]</scope>
    <source>
        <strain evidence="1">Lor288</strain>
    </source>
</reference>
<organism evidence="1 2">
    <name type="scientific">Platanthera guangdongensis</name>
    <dbReference type="NCBI Taxonomy" id="2320717"/>
    <lineage>
        <taxon>Eukaryota</taxon>
        <taxon>Viridiplantae</taxon>
        <taxon>Streptophyta</taxon>
        <taxon>Embryophyta</taxon>
        <taxon>Tracheophyta</taxon>
        <taxon>Spermatophyta</taxon>
        <taxon>Magnoliopsida</taxon>
        <taxon>Liliopsida</taxon>
        <taxon>Asparagales</taxon>
        <taxon>Orchidaceae</taxon>
        <taxon>Orchidoideae</taxon>
        <taxon>Orchideae</taxon>
        <taxon>Orchidinae</taxon>
        <taxon>Platanthera</taxon>
    </lineage>
</organism>